<dbReference type="Gene3D" id="3.90.1010.10">
    <property type="match status" value="1"/>
</dbReference>
<dbReference type="OrthoDB" id="9799320at2"/>
<dbReference type="InterPro" id="IPR003808">
    <property type="entry name" value="Fe-S_metab-assoc_dom"/>
</dbReference>
<gene>
    <name evidence="3" type="ORF">NA2_05623</name>
</gene>
<accession>K2MGG4</accession>
<keyword evidence="4" id="KW-1185">Reference proteome</keyword>
<dbReference type="PATRIC" id="fig|391937.3.peg.1156"/>
<dbReference type="SUPFAM" id="SSF82649">
    <property type="entry name" value="SufE/NifU"/>
    <property type="match status" value="1"/>
</dbReference>
<dbReference type="Pfam" id="PF02657">
    <property type="entry name" value="SufE"/>
    <property type="match status" value="1"/>
</dbReference>
<dbReference type="EMBL" id="AMRM01000005">
    <property type="protein sequence ID" value="EKF19795.1"/>
    <property type="molecule type" value="Genomic_DNA"/>
</dbReference>
<dbReference type="Proteomes" id="UP000006786">
    <property type="component" value="Unassembled WGS sequence"/>
</dbReference>
<dbReference type="PANTHER" id="PTHR43597:SF5">
    <property type="entry name" value="SUFE-LIKE PROTEIN 2, CHLOROPLASTIC"/>
    <property type="match status" value="1"/>
</dbReference>
<name>K2MGG4_9HYPH</name>
<dbReference type="AlphaFoldDB" id="K2MGG4"/>
<feature type="domain" description="Fe-S metabolism associated" evidence="2">
    <location>
        <begin position="10"/>
        <end position="132"/>
    </location>
</feature>
<evidence type="ECO:0000313" key="3">
    <source>
        <dbReference type="EMBL" id="EKF19795.1"/>
    </source>
</evidence>
<sequence>MSTTLDSIFDDFAFLDDWEERYRYIIELGNALPPYPETARDEAHRVRGCVSQVWLHTQHGEGSDPVLQFKGDSDAHIVRGLVAIMLLVFSGKKASAILEIDAESVLRRLGLDEHLTPQRANGLRAMVKRIQDEAKSVTATAG</sequence>
<comment type="similarity">
    <text evidence="1">Belongs to the SufE family.</text>
</comment>
<dbReference type="eggNOG" id="COG2166">
    <property type="taxonomic scope" value="Bacteria"/>
</dbReference>
<dbReference type="STRING" id="391937.NA2_05623"/>
<dbReference type="PANTHER" id="PTHR43597">
    <property type="entry name" value="SULFUR ACCEPTOR PROTEIN CSDE"/>
    <property type="match status" value="1"/>
</dbReference>
<proteinExistence type="inferred from homology"/>
<evidence type="ECO:0000313" key="4">
    <source>
        <dbReference type="Proteomes" id="UP000006786"/>
    </source>
</evidence>
<reference evidence="3 4" key="1">
    <citation type="journal article" date="2012" name="J. Bacteriol.">
        <title>Genome Sequence of Nitratireductor pacificus Type Strain pht-3B.</title>
        <authorList>
            <person name="Lai Q."/>
            <person name="Li G."/>
            <person name="Shao Z."/>
        </authorList>
    </citation>
    <scope>NUCLEOTIDE SEQUENCE [LARGE SCALE GENOMIC DNA]</scope>
    <source>
        <strain evidence="4">pht-3B</strain>
    </source>
</reference>
<dbReference type="RefSeq" id="WP_008595171.1">
    <property type="nucleotide sequence ID" value="NZ_AMRM01000005.1"/>
</dbReference>
<evidence type="ECO:0000256" key="1">
    <source>
        <dbReference type="ARBA" id="ARBA00010282"/>
    </source>
</evidence>
<protein>
    <submittedName>
        <fullName evidence="3">Fe-S metabolism associated SufE</fullName>
    </submittedName>
</protein>
<comment type="caution">
    <text evidence="3">The sequence shown here is derived from an EMBL/GenBank/DDBJ whole genome shotgun (WGS) entry which is preliminary data.</text>
</comment>
<organism evidence="3 4">
    <name type="scientific">Nitratireductor pacificus pht-3B</name>
    <dbReference type="NCBI Taxonomy" id="391937"/>
    <lineage>
        <taxon>Bacteria</taxon>
        <taxon>Pseudomonadati</taxon>
        <taxon>Pseudomonadota</taxon>
        <taxon>Alphaproteobacteria</taxon>
        <taxon>Hyphomicrobiales</taxon>
        <taxon>Phyllobacteriaceae</taxon>
        <taxon>Nitratireductor</taxon>
    </lineage>
</organism>
<evidence type="ECO:0000259" key="2">
    <source>
        <dbReference type="Pfam" id="PF02657"/>
    </source>
</evidence>